<gene>
    <name evidence="3" type="ORF">Q5716_10085</name>
</gene>
<comment type="caution">
    <text evidence="3">The sequence shown here is derived from an EMBL/GenBank/DDBJ whole genome shotgun (WGS) entry which is preliminary data.</text>
</comment>
<evidence type="ECO:0000256" key="1">
    <source>
        <dbReference type="SAM" id="Phobius"/>
    </source>
</evidence>
<dbReference type="CDD" id="cd15482">
    <property type="entry name" value="Sialidase_non-viral"/>
    <property type="match status" value="1"/>
</dbReference>
<dbReference type="Gene3D" id="2.120.10.10">
    <property type="match status" value="1"/>
</dbReference>
<evidence type="ECO:0000313" key="3">
    <source>
        <dbReference type="EMBL" id="MDO7882573.1"/>
    </source>
</evidence>
<sequence length="496" mass="49491">MTHARTFRRSIPALLGTATLAALLSLGASPALAADAPWTTPVEVTDAYGDASATVVAPDGTITVLTETVDGIVSATSIDGGIYWAGAVSVGSGGDYAFRPSLGITSSGLLAAAWVESASGDRTIHVAVSSNGGSSWGIPQTLPTIDSYVDDPVVGSAGATGFTVVWNEGFTKLSSTSTDSGSTWGSAQVITQNLNSYNRASIASPASGELAVLFQEFDGDTARYSIQSKVSTDGGATWGPKVPVGEDWSGGLGNGIYSYVVSPSAGTLVAVWGRGTVDGEGLFAATSTDGGASWSTQFPVGSSAGQLRYFRTIVVSPTTAGVLWHDGTMDGATLYYATVSVGASAASTPVDITTSPSYGLENVPAIASLGDALVAAWLEYDADDIPSYFASVSCDAGATWSAPATLASGDTLAENEPQVTGVGATFTAIWGQDGSGPSDQSLVASSLTGACGLVPPAPGPALAATGSTVATGGVVLAGVILALGVGVVAARRRAEA</sequence>
<dbReference type="SUPFAM" id="SSF50939">
    <property type="entry name" value="Sialidases"/>
    <property type="match status" value="2"/>
</dbReference>
<feature type="chain" id="PRO_5047296380" evidence="2">
    <location>
        <begin position="34"/>
        <end position="496"/>
    </location>
</feature>
<accession>A0ABT9BNI0</accession>
<feature type="signal peptide" evidence="2">
    <location>
        <begin position="1"/>
        <end position="33"/>
    </location>
</feature>
<organism evidence="3 4">
    <name type="scientific">Antiquaquibacter soli</name>
    <dbReference type="NCBI Taxonomy" id="3064523"/>
    <lineage>
        <taxon>Bacteria</taxon>
        <taxon>Bacillati</taxon>
        <taxon>Actinomycetota</taxon>
        <taxon>Actinomycetes</taxon>
        <taxon>Micrococcales</taxon>
        <taxon>Microbacteriaceae</taxon>
        <taxon>Antiquaquibacter</taxon>
    </lineage>
</organism>
<dbReference type="GO" id="GO:0016798">
    <property type="term" value="F:hydrolase activity, acting on glycosyl bonds"/>
    <property type="evidence" value="ECO:0007669"/>
    <property type="project" value="UniProtKB-KW"/>
</dbReference>
<keyword evidence="3" id="KW-0378">Hydrolase</keyword>
<evidence type="ECO:0000313" key="4">
    <source>
        <dbReference type="Proteomes" id="UP001241072"/>
    </source>
</evidence>
<dbReference type="Proteomes" id="UP001241072">
    <property type="component" value="Unassembled WGS sequence"/>
</dbReference>
<reference evidence="3 4" key="1">
    <citation type="submission" date="2023-07" db="EMBL/GenBank/DDBJ databases">
        <title>Protaetiibacter sp. nov WY-16 isolated from soil.</title>
        <authorList>
            <person name="Liu B."/>
            <person name="Wan Y."/>
        </authorList>
    </citation>
    <scope>NUCLEOTIDE SEQUENCE [LARGE SCALE GENOMIC DNA]</scope>
    <source>
        <strain evidence="3 4">WY-16</strain>
    </source>
</reference>
<dbReference type="RefSeq" id="WP_305003007.1">
    <property type="nucleotide sequence ID" value="NZ_JAUQUB010000002.1"/>
</dbReference>
<keyword evidence="4" id="KW-1185">Reference proteome</keyword>
<proteinExistence type="predicted"/>
<keyword evidence="1" id="KW-0812">Transmembrane</keyword>
<protein>
    <submittedName>
        <fullName evidence="3">Sialidase family protein</fullName>
        <ecNumber evidence="3">3.2.1.-</ecNumber>
    </submittedName>
</protein>
<evidence type="ECO:0000256" key="2">
    <source>
        <dbReference type="SAM" id="SignalP"/>
    </source>
</evidence>
<keyword evidence="1" id="KW-1133">Transmembrane helix</keyword>
<keyword evidence="1" id="KW-0472">Membrane</keyword>
<name>A0ABT9BNI0_9MICO</name>
<dbReference type="EMBL" id="JAUQUB010000002">
    <property type="protein sequence ID" value="MDO7882573.1"/>
    <property type="molecule type" value="Genomic_DNA"/>
</dbReference>
<feature type="transmembrane region" description="Helical" evidence="1">
    <location>
        <begin position="469"/>
        <end position="490"/>
    </location>
</feature>
<keyword evidence="2" id="KW-0732">Signal</keyword>
<dbReference type="InterPro" id="IPR036278">
    <property type="entry name" value="Sialidase_sf"/>
</dbReference>
<dbReference type="EC" id="3.2.1.-" evidence="3"/>
<keyword evidence="3" id="KW-0326">Glycosidase</keyword>